<dbReference type="Pfam" id="PF01943">
    <property type="entry name" value="Polysacc_synt"/>
    <property type="match status" value="1"/>
</dbReference>
<name>A0A0H5SGI2_HERHM</name>
<evidence type="ECO:0000256" key="1">
    <source>
        <dbReference type="ARBA" id="ARBA00004651"/>
    </source>
</evidence>
<dbReference type="Proteomes" id="UP000236497">
    <property type="component" value="Unassembled WGS sequence"/>
</dbReference>
<feature type="transmembrane region" description="Helical" evidence="6">
    <location>
        <begin position="229"/>
        <end position="247"/>
    </location>
</feature>
<organism evidence="7 8">
    <name type="scientific">Herbinix hemicellulosilytica</name>
    <dbReference type="NCBI Taxonomy" id="1564487"/>
    <lineage>
        <taxon>Bacteria</taxon>
        <taxon>Bacillati</taxon>
        <taxon>Bacillota</taxon>
        <taxon>Clostridia</taxon>
        <taxon>Lachnospirales</taxon>
        <taxon>Lachnospiraceae</taxon>
        <taxon>Herbinix</taxon>
    </lineage>
</organism>
<evidence type="ECO:0000256" key="3">
    <source>
        <dbReference type="ARBA" id="ARBA00022692"/>
    </source>
</evidence>
<feature type="transmembrane region" description="Helical" evidence="6">
    <location>
        <begin position="167"/>
        <end position="191"/>
    </location>
</feature>
<reference evidence="7 8" key="1">
    <citation type="submission" date="2015-06" db="EMBL/GenBank/DDBJ databases">
        <authorList>
            <person name="Wibberg Daniel"/>
        </authorList>
    </citation>
    <scope>NUCLEOTIDE SEQUENCE [LARGE SCALE GENOMIC DNA]</scope>
    <source>
        <strain evidence="7 8">T3/55T</strain>
    </source>
</reference>
<comment type="subcellular location">
    <subcellularLocation>
        <location evidence="1">Cell membrane</location>
        <topology evidence="1">Multi-pass membrane protein</topology>
    </subcellularLocation>
</comment>
<keyword evidence="2" id="KW-1003">Cell membrane</keyword>
<dbReference type="GO" id="GO:0005886">
    <property type="term" value="C:plasma membrane"/>
    <property type="evidence" value="ECO:0007669"/>
    <property type="project" value="UniProtKB-SubCell"/>
</dbReference>
<dbReference type="CDD" id="cd13128">
    <property type="entry name" value="MATE_Wzx_like"/>
    <property type="match status" value="1"/>
</dbReference>
<evidence type="ECO:0000313" key="7">
    <source>
        <dbReference type="EMBL" id="CRZ34135.1"/>
    </source>
</evidence>
<keyword evidence="8" id="KW-1185">Reference proteome</keyword>
<keyword evidence="3 6" id="KW-0812">Transmembrane</keyword>
<dbReference type="PANTHER" id="PTHR30250">
    <property type="entry name" value="PST FAMILY PREDICTED COLANIC ACID TRANSPORTER"/>
    <property type="match status" value="1"/>
</dbReference>
<dbReference type="RefSeq" id="WP_103202261.1">
    <property type="nucleotide sequence ID" value="NZ_CVTD020000011.1"/>
</dbReference>
<feature type="transmembrane region" description="Helical" evidence="6">
    <location>
        <begin position="380"/>
        <end position="399"/>
    </location>
</feature>
<feature type="transmembrane region" description="Helical" evidence="6">
    <location>
        <begin position="12"/>
        <end position="34"/>
    </location>
</feature>
<feature type="transmembrane region" description="Helical" evidence="6">
    <location>
        <begin position="203"/>
        <end position="223"/>
    </location>
</feature>
<dbReference type="PANTHER" id="PTHR30250:SF11">
    <property type="entry name" value="O-ANTIGEN TRANSPORTER-RELATED"/>
    <property type="match status" value="1"/>
</dbReference>
<evidence type="ECO:0000256" key="5">
    <source>
        <dbReference type="ARBA" id="ARBA00023136"/>
    </source>
</evidence>
<sequence>MNKDERMNYLYSVIYRMSICVLPLVVTSYIARVLGAENTGLYAFSSTVACYFIMFGKLGLDNYGSRTIASCKDDAQNLSLAFFGIFVMQMITSILSISVYILLTVTVFKNNQIIYWLQLIYVGAILFDYSWFFYGLEKFKITTIRSLISRLLIIIGVFAFVKSKDDLPVYTGIMAACFLLEQLFLLPFLIGKVDRVRLRKEDIICHIAPNLKLFVPLLALSIYNWMDKIMLGAMLKSTAVVAFYTYAENIINLPKGILTALDTVMLPRISSLAAKSHKEEGIRKMLNSVRVNSFIACALAFGIAGLAPNFIPWFLGQEYRPSIILTMQLSAAIIPMSITNVIQTQYLIPFKKEKTYIKSVSLGALINFILNAVLIPLYGAAGAVIGTLAAETAVCIYLFTRIKNIMGFKELFSALCPYLLCGVLEFIVVYILLNLKIPAFLLLIIQVIAGGCIYVSSNLIFAIYIKKEYRNLKEIIDRI</sequence>
<dbReference type="InterPro" id="IPR050833">
    <property type="entry name" value="Poly_Biosynth_Transport"/>
</dbReference>
<dbReference type="EMBL" id="CVTD020000011">
    <property type="protein sequence ID" value="CRZ34135.1"/>
    <property type="molecule type" value="Genomic_DNA"/>
</dbReference>
<feature type="transmembrane region" description="Helical" evidence="6">
    <location>
        <begin position="40"/>
        <end position="60"/>
    </location>
</feature>
<feature type="transmembrane region" description="Helical" evidence="6">
    <location>
        <begin position="144"/>
        <end position="161"/>
    </location>
</feature>
<dbReference type="InterPro" id="IPR002797">
    <property type="entry name" value="Polysacc_synth"/>
</dbReference>
<proteinExistence type="predicted"/>
<accession>A0A0H5SGI2</accession>
<evidence type="ECO:0000256" key="2">
    <source>
        <dbReference type="ARBA" id="ARBA00022475"/>
    </source>
</evidence>
<feature type="transmembrane region" description="Helical" evidence="6">
    <location>
        <begin position="439"/>
        <end position="465"/>
    </location>
</feature>
<protein>
    <submittedName>
        <fullName evidence="7">Putative membrane protein</fullName>
    </submittedName>
</protein>
<keyword evidence="4 6" id="KW-1133">Transmembrane helix</keyword>
<dbReference type="OrthoDB" id="9815702at2"/>
<keyword evidence="5 6" id="KW-0472">Membrane</keyword>
<evidence type="ECO:0000256" key="4">
    <source>
        <dbReference type="ARBA" id="ARBA00022989"/>
    </source>
</evidence>
<feature type="transmembrane region" description="Helical" evidence="6">
    <location>
        <begin position="291"/>
        <end position="311"/>
    </location>
</feature>
<gene>
    <name evidence="7" type="ORF">HHT355_0932</name>
</gene>
<feature type="transmembrane region" description="Helical" evidence="6">
    <location>
        <begin position="80"/>
        <end position="101"/>
    </location>
</feature>
<feature type="transmembrane region" description="Helical" evidence="6">
    <location>
        <begin position="411"/>
        <end position="433"/>
    </location>
</feature>
<feature type="transmembrane region" description="Helical" evidence="6">
    <location>
        <begin position="323"/>
        <end position="343"/>
    </location>
</feature>
<evidence type="ECO:0000256" key="6">
    <source>
        <dbReference type="SAM" id="Phobius"/>
    </source>
</evidence>
<evidence type="ECO:0000313" key="8">
    <source>
        <dbReference type="Proteomes" id="UP000236497"/>
    </source>
</evidence>
<dbReference type="AlphaFoldDB" id="A0A0H5SGI2"/>
<feature type="transmembrane region" description="Helical" evidence="6">
    <location>
        <begin position="113"/>
        <end position="132"/>
    </location>
</feature>
<feature type="transmembrane region" description="Helical" evidence="6">
    <location>
        <begin position="355"/>
        <end position="374"/>
    </location>
</feature>